<evidence type="ECO:0000313" key="3">
    <source>
        <dbReference type="Proteomes" id="UP000823749"/>
    </source>
</evidence>
<comment type="caution">
    <text evidence="2">The sequence shown here is derived from an EMBL/GenBank/DDBJ whole genome shotgun (WGS) entry which is preliminary data.</text>
</comment>
<sequence>MNLNSLLRAYIDVGPYVVENADYDPNAIHRPSCAMPTFQNLTELKLGDLNIHGWEFLPHLLESAPDLEALVFMRGIVEHEGCFAKFESSILNCVPKCLSLHLRRMYFEEFNGEQDELELVSYFLTTAEVLREVEFSFCFFFAYRETVRYLFEVIAVAKMLKVKVLYDSFRK</sequence>
<name>A0AAV6K233_9ERIC</name>
<dbReference type="EMBL" id="JACTNZ010000006">
    <property type="protein sequence ID" value="KAG5546440.1"/>
    <property type="molecule type" value="Genomic_DNA"/>
</dbReference>
<accession>A0AAV6K233</accession>
<proteinExistence type="predicted"/>
<protein>
    <recommendedName>
        <fullName evidence="1">FBD domain-containing protein</fullName>
    </recommendedName>
</protein>
<dbReference type="PANTHER" id="PTHR31900:SF27">
    <property type="entry name" value="FBD DOMAIN-CONTAINING PROTEIN"/>
    <property type="match status" value="1"/>
</dbReference>
<gene>
    <name evidence="2" type="ORF">RHGRI_018577</name>
</gene>
<organism evidence="2 3">
    <name type="scientific">Rhododendron griersonianum</name>
    <dbReference type="NCBI Taxonomy" id="479676"/>
    <lineage>
        <taxon>Eukaryota</taxon>
        <taxon>Viridiplantae</taxon>
        <taxon>Streptophyta</taxon>
        <taxon>Embryophyta</taxon>
        <taxon>Tracheophyta</taxon>
        <taxon>Spermatophyta</taxon>
        <taxon>Magnoliopsida</taxon>
        <taxon>eudicotyledons</taxon>
        <taxon>Gunneridae</taxon>
        <taxon>Pentapetalae</taxon>
        <taxon>asterids</taxon>
        <taxon>Ericales</taxon>
        <taxon>Ericaceae</taxon>
        <taxon>Ericoideae</taxon>
        <taxon>Rhodoreae</taxon>
        <taxon>Rhododendron</taxon>
    </lineage>
</organism>
<keyword evidence="3" id="KW-1185">Reference proteome</keyword>
<feature type="domain" description="FBD" evidence="1">
    <location>
        <begin position="93"/>
        <end position="134"/>
    </location>
</feature>
<evidence type="ECO:0000259" key="1">
    <source>
        <dbReference type="Pfam" id="PF08387"/>
    </source>
</evidence>
<reference evidence="2 3" key="1">
    <citation type="submission" date="2020-08" db="EMBL/GenBank/DDBJ databases">
        <title>Plant Genome Project.</title>
        <authorList>
            <person name="Zhang R.-G."/>
        </authorList>
    </citation>
    <scope>NUCLEOTIDE SEQUENCE [LARGE SCALE GENOMIC DNA]</scope>
    <source>
        <strain evidence="2">WSP0</strain>
        <tissue evidence="2">Leaf</tissue>
    </source>
</reference>
<dbReference type="AlphaFoldDB" id="A0AAV6K233"/>
<dbReference type="PANTHER" id="PTHR31900">
    <property type="entry name" value="F-BOX/RNI SUPERFAMILY PROTEIN-RELATED"/>
    <property type="match status" value="1"/>
</dbReference>
<dbReference type="Proteomes" id="UP000823749">
    <property type="component" value="Chromosome 6"/>
</dbReference>
<dbReference type="InterPro" id="IPR006566">
    <property type="entry name" value="FBD"/>
</dbReference>
<dbReference type="InterPro" id="IPR050232">
    <property type="entry name" value="FBL13/AtMIF1-like"/>
</dbReference>
<dbReference type="Pfam" id="PF08387">
    <property type="entry name" value="FBD"/>
    <property type="match status" value="1"/>
</dbReference>
<evidence type="ECO:0000313" key="2">
    <source>
        <dbReference type="EMBL" id="KAG5546440.1"/>
    </source>
</evidence>